<proteinExistence type="predicted"/>
<dbReference type="CDD" id="cd23995">
    <property type="entry name" value="Seipin_BSCL2_like"/>
    <property type="match status" value="1"/>
</dbReference>
<dbReference type="FunCoup" id="A0A1Q3CK21">
    <property type="interactions" value="1772"/>
</dbReference>
<dbReference type="OrthoDB" id="3990054at2759"/>
<dbReference type="InParanoid" id="A0A1Q3CK21"/>
<evidence type="ECO:0000256" key="6">
    <source>
        <dbReference type="ARBA" id="ARBA00023136"/>
    </source>
</evidence>
<reference evidence="9" key="1">
    <citation type="submission" date="2016-04" db="EMBL/GenBank/DDBJ databases">
        <title>Cephalotus genome sequencing.</title>
        <authorList>
            <person name="Fukushima K."/>
            <person name="Hasebe M."/>
            <person name="Fang X."/>
        </authorList>
    </citation>
    <scope>NUCLEOTIDE SEQUENCE [LARGE SCALE GENOMIC DNA]</scope>
    <source>
        <strain evidence="9">cv. St1</strain>
    </source>
</reference>
<dbReference type="GO" id="GO:0005789">
    <property type="term" value="C:endoplasmic reticulum membrane"/>
    <property type="evidence" value="ECO:0007669"/>
    <property type="project" value="UniProtKB-SubCell"/>
</dbReference>
<comment type="caution">
    <text evidence="8">The sequence shown here is derived from an EMBL/GenBank/DDBJ whole genome shotgun (WGS) entry which is preliminary data.</text>
</comment>
<evidence type="ECO:0000256" key="2">
    <source>
        <dbReference type="ARBA" id="ARBA00022692"/>
    </source>
</evidence>
<dbReference type="PANTHER" id="PTHR21212:SF0">
    <property type="entry name" value="SEIPIN"/>
    <property type="match status" value="1"/>
</dbReference>
<dbReference type="AlphaFoldDB" id="A0A1Q3CK21"/>
<accession>A0A1Q3CK21</accession>
<protein>
    <submittedName>
        <fullName evidence="8">Seipin domain-containing protein</fullName>
    </submittedName>
</protein>
<name>A0A1Q3CK21_CEPFO</name>
<gene>
    <name evidence="8" type="ORF">CFOL_v3_24025</name>
</gene>
<keyword evidence="5" id="KW-0443">Lipid metabolism</keyword>
<dbReference type="PANTHER" id="PTHR21212">
    <property type="entry name" value="BERNARDINELLI-SEIP CONGENITAL LIPODYSTROPHY 2 HOMOLOG BSCL2 PROTEIN"/>
    <property type="match status" value="1"/>
</dbReference>
<dbReference type="Pfam" id="PF06775">
    <property type="entry name" value="Seipin"/>
    <property type="match status" value="1"/>
</dbReference>
<dbReference type="InterPro" id="IPR009617">
    <property type="entry name" value="Seipin"/>
</dbReference>
<dbReference type="GO" id="GO:0006629">
    <property type="term" value="P:lipid metabolic process"/>
    <property type="evidence" value="ECO:0007669"/>
    <property type="project" value="UniProtKB-KW"/>
</dbReference>
<dbReference type="EMBL" id="BDDD01002213">
    <property type="protein sequence ID" value="GAV80565.1"/>
    <property type="molecule type" value="Genomic_DNA"/>
</dbReference>
<evidence type="ECO:0000256" key="4">
    <source>
        <dbReference type="ARBA" id="ARBA00022989"/>
    </source>
</evidence>
<dbReference type="Proteomes" id="UP000187406">
    <property type="component" value="Unassembled WGS sequence"/>
</dbReference>
<feature type="transmembrane region" description="Helical" evidence="7">
    <location>
        <begin position="247"/>
        <end position="276"/>
    </location>
</feature>
<keyword evidence="6 7" id="KW-0472">Membrane</keyword>
<dbReference type="GO" id="GO:0140042">
    <property type="term" value="P:lipid droplet formation"/>
    <property type="evidence" value="ECO:0007669"/>
    <property type="project" value="UniProtKB-ARBA"/>
</dbReference>
<keyword evidence="4 7" id="KW-1133">Transmembrane helix</keyword>
<keyword evidence="3" id="KW-0256">Endoplasmic reticulum</keyword>
<sequence length="473" mass="53604">MEAPSPTPNAEEDDHFVDAHDDFEFYDCIEADQSDDSNSLSAPLTEIPPPFTTLRRRSLSRRGISGDESTCSRLDSSITQVQDLKTSSRERKYKFYPYLKEKEKYLEGTESSRPLVDSVRVSSTVSRGHKNEESTVMTGDSVDPVYQSSGSVFSSFLVFVAGLLIKAIGFQFSLLISSIKFPVLVLYCSYMFIVDPFQAMKRGRDYITAKFLTVWNLLYENISPMLHDWLKQHESIWKLLLRFGWGLFWALYVGVILCFLLVFSVLVSGVFMRYLVEEPIQIKEVLNFDYTKDSPMAYVPILSCDSVECVVNCKEEIGVGKSIGSQAIPPNHNLQVAISLTLPESDYNRNLGVFQVRVDFLSATGKILASSRYPCMLQYKSEYIRLLSTFLKIAPLVTGYASESQTLNVKFRGFIEGVIPTSCLKVMIEKRAKFRPGAGIPEIYGLLLFQDQDPRMVRLAIMLQKAVSRVKFR</sequence>
<comment type="subcellular location">
    <subcellularLocation>
        <location evidence="1">Endoplasmic reticulum membrane</location>
        <topology evidence="1">Multi-pass membrane protein</topology>
    </subcellularLocation>
</comment>
<keyword evidence="9" id="KW-1185">Reference proteome</keyword>
<evidence type="ECO:0000313" key="8">
    <source>
        <dbReference type="EMBL" id="GAV80565.1"/>
    </source>
</evidence>
<feature type="transmembrane region" description="Helical" evidence="7">
    <location>
        <begin position="172"/>
        <end position="193"/>
    </location>
</feature>
<evidence type="ECO:0000256" key="5">
    <source>
        <dbReference type="ARBA" id="ARBA00023098"/>
    </source>
</evidence>
<evidence type="ECO:0000256" key="3">
    <source>
        <dbReference type="ARBA" id="ARBA00022824"/>
    </source>
</evidence>
<dbReference type="STRING" id="3775.A0A1Q3CK21"/>
<keyword evidence="2 7" id="KW-0812">Transmembrane</keyword>
<evidence type="ECO:0000256" key="7">
    <source>
        <dbReference type="SAM" id="Phobius"/>
    </source>
</evidence>
<evidence type="ECO:0000313" key="9">
    <source>
        <dbReference type="Proteomes" id="UP000187406"/>
    </source>
</evidence>
<evidence type="ECO:0000256" key="1">
    <source>
        <dbReference type="ARBA" id="ARBA00004477"/>
    </source>
</evidence>
<organism evidence="8 9">
    <name type="scientific">Cephalotus follicularis</name>
    <name type="common">Albany pitcher plant</name>
    <dbReference type="NCBI Taxonomy" id="3775"/>
    <lineage>
        <taxon>Eukaryota</taxon>
        <taxon>Viridiplantae</taxon>
        <taxon>Streptophyta</taxon>
        <taxon>Embryophyta</taxon>
        <taxon>Tracheophyta</taxon>
        <taxon>Spermatophyta</taxon>
        <taxon>Magnoliopsida</taxon>
        <taxon>eudicotyledons</taxon>
        <taxon>Gunneridae</taxon>
        <taxon>Pentapetalae</taxon>
        <taxon>rosids</taxon>
        <taxon>fabids</taxon>
        <taxon>Oxalidales</taxon>
        <taxon>Cephalotaceae</taxon>
        <taxon>Cephalotus</taxon>
    </lineage>
</organism>